<dbReference type="AlphaFoldDB" id="A0A371QWL5"/>
<dbReference type="Gene3D" id="1.10.287.990">
    <property type="entry name" value="Fe,Mn superoxide dismutase (SOD) domain"/>
    <property type="match status" value="1"/>
</dbReference>
<dbReference type="PANTHER" id="PTHR11404:SF6">
    <property type="entry name" value="SUPEROXIDE DISMUTASE [MN], MITOCHONDRIAL"/>
    <property type="match status" value="1"/>
</dbReference>
<feature type="domain" description="Manganese/iron superoxide dismutase N-terminal" evidence="8">
    <location>
        <begin position="6"/>
        <end position="87"/>
    </location>
</feature>
<dbReference type="OrthoDB" id="32917at2157"/>
<dbReference type="InterPro" id="IPR036314">
    <property type="entry name" value="SOD_C_sf"/>
</dbReference>
<dbReference type="Pfam" id="PF02777">
    <property type="entry name" value="Sod_Fe_C"/>
    <property type="match status" value="1"/>
</dbReference>
<dbReference type="GO" id="GO:0004784">
    <property type="term" value="F:superoxide dismutase activity"/>
    <property type="evidence" value="ECO:0007669"/>
    <property type="project" value="UniProtKB-EC"/>
</dbReference>
<dbReference type="InterPro" id="IPR019832">
    <property type="entry name" value="Mn/Fe_SOD_C"/>
</dbReference>
<evidence type="ECO:0000256" key="1">
    <source>
        <dbReference type="ARBA" id="ARBA00008714"/>
    </source>
</evidence>
<proteinExistence type="inferred from homology"/>
<dbReference type="EC" id="1.15.1.1" evidence="2 7"/>
<feature type="binding site" evidence="6">
    <location>
        <position position="169"/>
    </location>
    <ligand>
        <name>Mn(2+)</name>
        <dbReference type="ChEBI" id="CHEBI:29035"/>
    </ligand>
</feature>
<evidence type="ECO:0000256" key="6">
    <source>
        <dbReference type="PIRSR" id="PIRSR000349-1"/>
    </source>
</evidence>
<evidence type="ECO:0000313" key="13">
    <source>
        <dbReference type="Proteomes" id="UP000257123"/>
    </source>
</evidence>
<feature type="domain" description="Manganese/iron superoxide dismutase C-terminal" evidence="9">
    <location>
        <begin position="97"/>
        <end position="198"/>
    </location>
</feature>
<keyword evidence="4 7" id="KW-0560">Oxidoreductase</keyword>
<dbReference type="InterPro" id="IPR019833">
    <property type="entry name" value="Mn/Fe_SOD_BS"/>
</dbReference>
<dbReference type="Proteomes" id="UP000257123">
    <property type="component" value="Unassembled WGS sequence"/>
</dbReference>
<dbReference type="Proteomes" id="UP000256877">
    <property type="component" value="Unassembled WGS sequence"/>
</dbReference>
<protein>
    <recommendedName>
        <fullName evidence="2 7">Superoxide dismutase</fullName>
        <ecNumber evidence="2 7">1.15.1.1</ecNumber>
    </recommendedName>
</protein>
<dbReference type="InterPro" id="IPR036324">
    <property type="entry name" value="Mn/Fe_SOD_N_sf"/>
</dbReference>
<dbReference type="Gene3D" id="3.55.40.20">
    <property type="entry name" value="Iron/manganese superoxide dismutase, C-terminal domain"/>
    <property type="match status" value="1"/>
</dbReference>
<evidence type="ECO:0000313" key="12">
    <source>
        <dbReference type="Proteomes" id="UP000256877"/>
    </source>
</evidence>
<comment type="function">
    <text evidence="7">Destroys radicals which are normally produced within the cells and which are toxic to biological systems.</text>
</comment>
<feature type="binding site" evidence="6">
    <location>
        <position position="79"/>
    </location>
    <ligand>
        <name>Mn(2+)</name>
        <dbReference type="ChEBI" id="CHEBI:29035"/>
    </ligand>
</feature>
<dbReference type="FunFam" id="1.10.287.990:FF:000001">
    <property type="entry name" value="Superoxide dismutase"/>
    <property type="match status" value="1"/>
</dbReference>
<dbReference type="EMBL" id="NMUF01000009">
    <property type="protein sequence ID" value="RFA99196.1"/>
    <property type="molecule type" value="Genomic_DNA"/>
</dbReference>
<dbReference type="FunFam" id="3.55.40.20:FF:000004">
    <property type="entry name" value="Superoxide dismutase [Fe]"/>
    <property type="match status" value="1"/>
</dbReference>
<feature type="binding site" evidence="6">
    <location>
        <position position="31"/>
    </location>
    <ligand>
        <name>Mn(2+)</name>
        <dbReference type="ChEBI" id="CHEBI:29035"/>
    </ligand>
</feature>
<dbReference type="PROSITE" id="PS00088">
    <property type="entry name" value="SOD_MN"/>
    <property type="match status" value="1"/>
</dbReference>
<organism evidence="10 13">
    <name type="scientific">Pyrobaculum aerophilum</name>
    <dbReference type="NCBI Taxonomy" id="13773"/>
    <lineage>
        <taxon>Archaea</taxon>
        <taxon>Thermoproteota</taxon>
        <taxon>Thermoprotei</taxon>
        <taxon>Thermoproteales</taxon>
        <taxon>Thermoproteaceae</taxon>
        <taxon>Pyrobaculum</taxon>
    </lineage>
</organism>
<dbReference type="SUPFAM" id="SSF54719">
    <property type="entry name" value="Fe,Mn superoxide dismutase (SOD), C-terminal domain"/>
    <property type="match status" value="1"/>
</dbReference>
<dbReference type="InterPro" id="IPR019831">
    <property type="entry name" value="Mn/Fe_SOD_N"/>
</dbReference>
<dbReference type="RefSeq" id="WP_116421591.1">
    <property type="nucleotide sequence ID" value="NZ_NMUE01000034.1"/>
</dbReference>
<dbReference type="InterPro" id="IPR001189">
    <property type="entry name" value="Mn/Fe_SOD"/>
</dbReference>
<comment type="catalytic activity">
    <reaction evidence="7">
        <text>2 superoxide + 2 H(+) = H2O2 + O2</text>
        <dbReference type="Rhea" id="RHEA:20696"/>
        <dbReference type="ChEBI" id="CHEBI:15378"/>
        <dbReference type="ChEBI" id="CHEBI:15379"/>
        <dbReference type="ChEBI" id="CHEBI:16240"/>
        <dbReference type="ChEBI" id="CHEBI:18421"/>
        <dbReference type="EC" id="1.15.1.1"/>
    </reaction>
</comment>
<dbReference type="PIRSF" id="PIRSF000349">
    <property type="entry name" value="SODismutase"/>
    <property type="match status" value="1"/>
</dbReference>
<gene>
    <name evidence="10" type="ORF">CGL51_09755</name>
    <name evidence="11" type="ORF">CGL52_05040</name>
</gene>
<comment type="caution">
    <text evidence="10">The sequence shown here is derived from an EMBL/GenBank/DDBJ whole genome shotgun (WGS) entry which is preliminary data.</text>
</comment>
<evidence type="ECO:0000313" key="10">
    <source>
        <dbReference type="EMBL" id="RFA94593.1"/>
    </source>
</evidence>
<reference evidence="12 13" key="1">
    <citation type="submission" date="2017-07" db="EMBL/GenBank/DDBJ databases">
        <title>Draft genome sequence of aerobic hyperthermophilic archaea, Pyrobaculum aerophilum YKB31 and YKB32.</title>
        <authorList>
            <person name="Mochizuki T."/>
            <person name="Berliner A.J."/>
            <person name="Yoshida-Takashima Y."/>
            <person name="Takaki Y."/>
            <person name="Nunoura T."/>
            <person name="Takai K."/>
        </authorList>
    </citation>
    <scope>NUCLEOTIDE SEQUENCE [LARGE SCALE GENOMIC DNA]</scope>
    <source>
        <strain evidence="10 13">YKB31</strain>
        <strain evidence="11 12">YKB32</strain>
    </source>
</reference>
<evidence type="ECO:0000259" key="8">
    <source>
        <dbReference type="Pfam" id="PF00081"/>
    </source>
</evidence>
<dbReference type="GO" id="GO:0046872">
    <property type="term" value="F:metal ion binding"/>
    <property type="evidence" value="ECO:0007669"/>
    <property type="project" value="UniProtKB-KW"/>
</dbReference>
<name>A0A371QWL5_9CREN</name>
<sequence length="211" mass="24205">MVTTKRYTLPPLPYAYNALEPYISAEIMQLHHQKHHQGYVNGANAALEKLEKFRKGEAQIDIRAVLRDLSFHLNGHILHSIFWPNMAPPGKGGGKPGGEIADLINKFFGSFEKFKEEFSQAAKNVEGVGWAILVYEPLEEQLLILQIEKHNLMHAADAQVLLALDVWEHAYYLQYKNDRGSYVDNWWNVVNWDDVERRLQKALNGQIALKL</sequence>
<dbReference type="PRINTS" id="PR01703">
    <property type="entry name" value="MNSODISMTASE"/>
</dbReference>
<evidence type="ECO:0000313" key="11">
    <source>
        <dbReference type="EMBL" id="RFA99196.1"/>
    </source>
</evidence>
<dbReference type="InterPro" id="IPR050265">
    <property type="entry name" value="Fe/Mn_Superoxide_Dismutase"/>
</dbReference>
<feature type="binding site" evidence="6">
    <location>
        <position position="165"/>
    </location>
    <ligand>
        <name>Mn(2+)</name>
        <dbReference type="ChEBI" id="CHEBI:29035"/>
    </ligand>
</feature>
<keyword evidence="3 6" id="KW-0479">Metal-binding</keyword>
<evidence type="ECO:0000256" key="7">
    <source>
        <dbReference type="RuleBase" id="RU000414"/>
    </source>
</evidence>
<dbReference type="EMBL" id="NMUE01000034">
    <property type="protein sequence ID" value="RFA94593.1"/>
    <property type="molecule type" value="Genomic_DNA"/>
</dbReference>
<evidence type="ECO:0000259" key="9">
    <source>
        <dbReference type="Pfam" id="PF02777"/>
    </source>
</evidence>
<dbReference type="SUPFAM" id="SSF46609">
    <property type="entry name" value="Fe,Mn superoxide dismutase (SOD), N-terminal domain"/>
    <property type="match status" value="1"/>
</dbReference>
<evidence type="ECO:0000256" key="2">
    <source>
        <dbReference type="ARBA" id="ARBA00012682"/>
    </source>
</evidence>
<evidence type="ECO:0000256" key="5">
    <source>
        <dbReference type="ARBA" id="ARBA00023004"/>
    </source>
</evidence>
<comment type="similarity">
    <text evidence="1 7">Belongs to the iron/manganese superoxide dismutase family.</text>
</comment>
<keyword evidence="5" id="KW-0408">Iron</keyword>
<dbReference type="Pfam" id="PF00081">
    <property type="entry name" value="Sod_Fe_N"/>
    <property type="match status" value="1"/>
</dbReference>
<accession>A0A371QWL5</accession>
<evidence type="ECO:0000256" key="3">
    <source>
        <dbReference type="ARBA" id="ARBA00022723"/>
    </source>
</evidence>
<evidence type="ECO:0000256" key="4">
    <source>
        <dbReference type="ARBA" id="ARBA00023002"/>
    </source>
</evidence>
<dbReference type="PANTHER" id="PTHR11404">
    <property type="entry name" value="SUPEROXIDE DISMUTASE 2"/>
    <property type="match status" value="1"/>
</dbReference>